<dbReference type="PROSITE" id="PS50011">
    <property type="entry name" value="PROTEIN_KINASE_DOM"/>
    <property type="match status" value="1"/>
</dbReference>
<feature type="region of interest" description="Disordered" evidence="10">
    <location>
        <begin position="182"/>
        <end position="253"/>
    </location>
</feature>
<name>A0A1V9Z785_9STRA</name>
<keyword evidence="3 7" id="KW-0547">Nucleotide-binding</keyword>
<feature type="active site" description="Proton acceptor" evidence="6">
    <location>
        <position position="420"/>
    </location>
</feature>
<keyword evidence="2" id="KW-0808">Transferase</keyword>
<protein>
    <submittedName>
        <fullName evidence="12">Kinase</fullName>
    </submittedName>
</protein>
<keyword evidence="13" id="KW-1185">Reference proteome</keyword>
<dbReference type="GO" id="GO:0004674">
    <property type="term" value="F:protein serine/threonine kinase activity"/>
    <property type="evidence" value="ECO:0007669"/>
    <property type="project" value="UniProtKB-KW"/>
</dbReference>
<dbReference type="OrthoDB" id="73223at2759"/>
<dbReference type="SMART" id="SM00220">
    <property type="entry name" value="S_TKc"/>
    <property type="match status" value="1"/>
</dbReference>
<feature type="compositionally biased region" description="Polar residues" evidence="10">
    <location>
        <begin position="242"/>
        <end position="253"/>
    </location>
</feature>
<evidence type="ECO:0000313" key="13">
    <source>
        <dbReference type="Proteomes" id="UP000243217"/>
    </source>
</evidence>
<dbReference type="EMBL" id="JNBS01002226">
    <property type="protein sequence ID" value="OQR93868.1"/>
    <property type="molecule type" value="Genomic_DNA"/>
</dbReference>
<dbReference type="PROSITE" id="PS00107">
    <property type="entry name" value="PROTEIN_KINASE_ATP"/>
    <property type="match status" value="1"/>
</dbReference>
<dbReference type="GO" id="GO:0005524">
    <property type="term" value="F:ATP binding"/>
    <property type="evidence" value="ECO:0007669"/>
    <property type="project" value="UniProtKB-UniRule"/>
</dbReference>
<feature type="compositionally biased region" description="Low complexity" evidence="10">
    <location>
        <begin position="213"/>
        <end position="225"/>
    </location>
</feature>
<feature type="binding site" evidence="7">
    <location>
        <begin position="373"/>
        <end position="375"/>
    </location>
    <ligand>
        <name>ATP</name>
        <dbReference type="ChEBI" id="CHEBI:30616"/>
    </ligand>
</feature>
<dbReference type="STRING" id="74557.A0A1V9Z785"/>
<organism evidence="12 13">
    <name type="scientific">Thraustotheca clavata</name>
    <dbReference type="NCBI Taxonomy" id="74557"/>
    <lineage>
        <taxon>Eukaryota</taxon>
        <taxon>Sar</taxon>
        <taxon>Stramenopiles</taxon>
        <taxon>Oomycota</taxon>
        <taxon>Saprolegniomycetes</taxon>
        <taxon>Saprolegniales</taxon>
        <taxon>Achlyaceae</taxon>
        <taxon>Thraustotheca</taxon>
    </lineage>
</organism>
<evidence type="ECO:0000256" key="7">
    <source>
        <dbReference type="PIRSR" id="PIRSR630616-2"/>
    </source>
</evidence>
<reference evidence="12 13" key="1">
    <citation type="journal article" date="2014" name="Genome Biol. Evol.">
        <title>The secreted proteins of Achlya hypogyna and Thraustotheca clavata identify the ancestral oomycete secretome and reveal gene acquisitions by horizontal gene transfer.</title>
        <authorList>
            <person name="Misner I."/>
            <person name="Blouin N."/>
            <person name="Leonard G."/>
            <person name="Richards T.A."/>
            <person name="Lane C.E."/>
        </authorList>
    </citation>
    <scope>NUCLEOTIDE SEQUENCE [LARGE SCALE GENOMIC DNA]</scope>
    <source>
        <strain evidence="12 13">ATCC 34112</strain>
    </source>
</reference>
<dbReference type="InterPro" id="IPR008271">
    <property type="entry name" value="Ser/Thr_kinase_AS"/>
</dbReference>
<dbReference type="Gene3D" id="1.10.510.10">
    <property type="entry name" value="Transferase(Phosphotransferase) domain 1"/>
    <property type="match status" value="1"/>
</dbReference>
<keyword evidence="4 12" id="KW-0418">Kinase</keyword>
<dbReference type="InterPro" id="IPR000719">
    <property type="entry name" value="Prot_kinase_dom"/>
</dbReference>
<dbReference type="InterPro" id="IPR017441">
    <property type="entry name" value="Protein_kinase_ATP_BS"/>
</dbReference>
<keyword evidence="1" id="KW-0723">Serine/threonine-protein kinase</keyword>
<feature type="compositionally biased region" description="Polar residues" evidence="10">
    <location>
        <begin position="196"/>
        <end position="205"/>
    </location>
</feature>
<accession>A0A1V9Z785</accession>
<dbReference type="InterPro" id="IPR030616">
    <property type="entry name" value="Aur-like"/>
</dbReference>
<evidence type="ECO:0000256" key="10">
    <source>
        <dbReference type="SAM" id="MobiDB-lite"/>
    </source>
</evidence>
<feature type="compositionally biased region" description="Polar residues" evidence="10">
    <location>
        <begin position="58"/>
        <end position="70"/>
    </location>
</feature>
<evidence type="ECO:0000259" key="11">
    <source>
        <dbReference type="PROSITE" id="PS50011"/>
    </source>
</evidence>
<dbReference type="SUPFAM" id="SSF56112">
    <property type="entry name" value="Protein kinase-like (PK-like)"/>
    <property type="match status" value="1"/>
</dbReference>
<evidence type="ECO:0000313" key="12">
    <source>
        <dbReference type="EMBL" id="OQR93868.1"/>
    </source>
</evidence>
<dbReference type="PROSITE" id="PS00108">
    <property type="entry name" value="PROTEIN_KINASE_ST"/>
    <property type="match status" value="1"/>
</dbReference>
<feature type="binding site" evidence="7 9">
    <location>
        <position position="325"/>
    </location>
    <ligand>
        <name>ATP</name>
        <dbReference type="ChEBI" id="CHEBI:30616"/>
    </ligand>
</feature>
<feature type="binding site" evidence="7">
    <location>
        <position position="438"/>
    </location>
    <ligand>
        <name>ATP</name>
        <dbReference type="ChEBI" id="CHEBI:30616"/>
    </ligand>
</feature>
<feature type="region of interest" description="Disordered" evidence="10">
    <location>
        <begin position="41"/>
        <end position="82"/>
    </location>
</feature>
<dbReference type="Proteomes" id="UP000243217">
    <property type="component" value="Unassembled WGS sequence"/>
</dbReference>
<feature type="binding site" evidence="7">
    <location>
        <begin position="424"/>
        <end position="425"/>
    </location>
    <ligand>
        <name>ATP</name>
        <dbReference type="ChEBI" id="CHEBI:30616"/>
    </ligand>
</feature>
<dbReference type="Pfam" id="PF00069">
    <property type="entry name" value="Pkinase"/>
    <property type="match status" value="1"/>
</dbReference>
<evidence type="ECO:0000256" key="5">
    <source>
        <dbReference type="ARBA" id="ARBA00022840"/>
    </source>
</evidence>
<dbReference type="PANTHER" id="PTHR24350">
    <property type="entry name" value="SERINE/THREONINE-PROTEIN KINASE IAL-RELATED"/>
    <property type="match status" value="1"/>
</dbReference>
<gene>
    <name evidence="12" type="ORF">THRCLA_22273</name>
</gene>
<dbReference type="InterPro" id="IPR011009">
    <property type="entry name" value="Kinase-like_dom_sf"/>
</dbReference>
<comment type="caution">
    <text evidence="12">The sequence shown here is derived from an EMBL/GenBank/DDBJ whole genome shotgun (WGS) entry which is preliminary data.</text>
</comment>
<evidence type="ECO:0000256" key="4">
    <source>
        <dbReference type="ARBA" id="ARBA00022777"/>
    </source>
</evidence>
<evidence type="ECO:0000256" key="9">
    <source>
        <dbReference type="PROSITE-ProRule" id="PRU10141"/>
    </source>
</evidence>
<feature type="binding site" evidence="7">
    <location>
        <position position="305"/>
    </location>
    <ligand>
        <name>ATP</name>
        <dbReference type="ChEBI" id="CHEBI:30616"/>
    </ligand>
</feature>
<feature type="domain" description="Protein kinase" evidence="11">
    <location>
        <begin position="295"/>
        <end position="556"/>
    </location>
</feature>
<evidence type="ECO:0000256" key="8">
    <source>
        <dbReference type="PIRSR" id="PIRSR630616-3"/>
    </source>
</evidence>
<sequence>MKVCILSKFNAAEANIHTEWYMMEAKLAVWLEKKEEMKRKKQDEALKKQNSRGKQVIRPTTTSMHNTQPNKGIKRPAPSSTSDKLLQKAKILDLSIEESTANKLKDAKSTIDRILSEEEAQLLNPTEITNASECSLPKKLELSSPPSESNLTEECLNFGFSSSSSSARSSLISYTGITPVEAKQPARISRRVSMPHQRTTTPNNLSHRRASVSSLQPPSSLGGPQRVLATEQHSESEDDCTDQSLTLQPSNEAITSHIARRRSLIYKDRYRRSSTSNQEVGPACSSGGWTKEDFNFSDKKLGYGKFGYVYLAQQRSPPHAEVAMKVSTKLSCDDADLLSIKVESSIQSRLRHPNILRFYGWFQHERLLYFILEYAPGGSLRELLSKQPQKCFTENEAATYIYQLILALQYLHGLHIMHRDIKPENILLGRDGQVKLADFGLASHAPPPYNHRRTYCGTPEYMSPEIFCDESYTHSTDLWSMGILAYELLLGSTPFHGDAIQIEDQFKAWYVSRSRSFPILEKASHLSELAKDFIHGLLQPIELRRSLKKTLEHAWLCRPTV</sequence>
<keyword evidence="5 7" id="KW-0067">ATP-binding</keyword>
<dbReference type="FunFam" id="3.30.200.20:FF:000042">
    <property type="entry name" value="Aurora kinase A"/>
    <property type="match status" value="1"/>
</dbReference>
<evidence type="ECO:0000256" key="2">
    <source>
        <dbReference type="ARBA" id="ARBA00022679"/>
    </source>
</evidence>
<evidence type="ECO:0000256" key="1">
    <source>
        <dbReference type="ARBA" id="ARBA00022527"/>
    </source>
</evidence>
<feature type="cross-link" description="Glycyl lysine isopeptide (Lys-Gly) (interchain with G-Cter in SUMO2)" evidence="8">
    <location>
        <position position="422"/>
    </location>
</feature>
<evidence type="ECO:0000256" key="6">
    <source>
        <dbReference type="PIRSR" id="PIRSR630616-1"/>
    </source>
</evidence>
<proteinExistence type="predicted"/>
<dbReference type="AlphaFoldDB" id="A0A1V9Z785"/>
<evidence type="ECO:0000256" key="3">
    <source>
        <dbReference type="ARBA" id="ARBA00022741"/>
    </source>
</evidence>